<feature type="compositionally biased region" description="Polar residues" evidence="3">
    <location>
        <begin position="698"/>
        <end position="717"/>
    </location>
</feature>
<feature type="region of interest" description="Disordered" evidence="3">
    <location>
        <begin position="1"/>
        <end position="74"/>
    </location>
</feature>
<dbReference type="InterPro" id="IPR051293">
    <property type="entry name" value="MTUS1/CCDC69"/>
</dbReference>
<comment type="caution">
    <text evidence="4">The sequence shown here is derived from an EMBL/GenBank/DDBJ whole genome shotgun (WGS) entry which is preliminary data.</text>
</comment>
<keyword evidence="5" id="KW-1185">Reference proteome</keyword>
<feature type="compositionally biased region" description="Polar residues" evidence="3">
    <location>
        <begin position="8"/>
        <end position="24"/>
    </location>
</feature>
<feature type="compositionally biased region" description="Basic and acidic residues" evidence="3">
    <location>
        <begin position="121"/>
        <end position="136"/>
    </location>
</feature>
<evidence type="ECO:0000313" key="4">
    <source>
        <dbReference type="EMBL" id="KAL2094372.1"/>
    </source>
</evidence>
<keyword evidence="1 2" id="KW-0175">Coiled coil</keyword>
<evidence type="ECO:0000256" key="2">
    <source>
        <dbReference type="SAM" id="Coils"/>
    </source>
</evidence>
<feature type="compositionally biased region" description="Low complexity" evidence="3">
    <location>
        <begin position="861"/>
        <end position="873"/>
    </location>
</feature>
<feature type="region of interest" description="Disordered" evidence="3">
    <location>
        <begin position="343"/>
        <end position="376"/>
    </location>
</feature>
<feature type="compositionally biased region" description="Basic and acidic residues" evidence="3">
    <location>
        <begin position="323"/>
        <end position="334"/>
    </location>
</feature>
<organism evidence="4 5">
    <name type="scientific">Coilia grayii</name>
    <name type="common">Gray's grenadier anchovy</name>
    <dbReference type="NCBI Taxonomy" id="363190"/>
    <lineage>
        <taxon>Eukaryota</taxon>
        <taxon>Metazoa</taxon>
        <taxon>Chordata</taxon>
        <taxon>Craniata</taxon>
        <taxon>Vertebrata</taxon>
        <taxon>Euteleostomi</taxon>
        <taxon>Actinopterygii</taxon>
        <taxon>Neopterygii</taxon>
        <taxon>Teleostei</taxon>
        <taxon>Clupei</taxon>
        <taxon>Clupeiformes</taxon>
        <taxon>Clupeoidei</taxon>
        <taxon>Engraulidae</taxon>
        <taxon>Coilinae</taxon>
        <taxon>Coilia</taxon>
    </lineage>
</organism>
<evidence type="ECO:0000313" key="5">
    <source>
        <dbReference type="Proteomes" id="UP001591681"/>
    </source>
</evidence>
<feature type="compositionally biased region" description="Polar residues" evidence="3">
    <location>
        <begin position="153"/>
        <end position="162"/>
    </location>
</feature>
<feature type="compositionally biased region" description="Pro residues" evidence="3">
    <location>
        <begin position="507"/>
        <end position="522"/>
    </location>
</feature>
<reference evidence="4 5" key="1">
    <citation type="submission" date="2024-09" db="EMBL/GenBank/DDBJ databases">
        <title>A chromosome-level genome assembly of Gray's grenadier anchovy, Coilia grayii.</title>
        <authorList>
            <person name="Fu Z."/>
        </authorList>
    </citation>
    <scope>NUCLEOTIDE SEQUENCE [LARGE SCALE GENOMIC DNA]</scope>
    <source>
        <strain evidence="4">G4</strain>
        <tissue evidence="4">Muscle</tissue>
    </source>
</reference>
<gene>
    <name evidence="4" type="ORF">ACEWY4_009091</name>
</gene>
<feature type="compositionally biased region" description="Low complexity" evidence="3">
    <location>
        <begin position="730"/>
        <end position="745"/>
    </location>
</feature>
<feature type="compositionally biased region" description="Pro residues" evidence="3">
    <location>
        <begin position="487"/>
        <end position="498"/>
    </location>
</feature>
<dbReference type="Proteomes" id="UP001591681">
    <property type="component" value="Unassembled WGS sequence"/>
</dbReference>
<feature type="region of interest" description="Disordered" evidence="3">
    <location>
        <begin position="765"/>
        <end position="829"/>
    </location>
</feature>
<feature type="region of interest" description="Disordered" evidence="3">
    <location>
        <begin position="121"/>
        <end position="162"/>
    </location>
</feature>
<feature type="coiled-coil region" evidence="2">
    <location>
        <begin position="966"/>
        <end position="1244"/>
    </location>
</feature>
<sequence length="1352" mass="147635">MEQKGGRTTDTLSLDDNSLGQMKNNSRRAGALAPRGNADPNANEILSGETESGGTAEMTVWQKDGSPVPPLVSQRDTQDRIIIWDADAECEDLDLEELELLECQELEAFLVTGGKSECRNVRGEERRKGVLVDRPPKTSTSSSSGNRGYGPADTSSYQQNNNNHWRAAGSMEELECVVAQPYASESLRKARSNSEGNVFASSALSAVPNFSSSLASALDSTDGPASQYVYPTSAQSRHRQQYQPARDPPLEVDQNHNTMLPQGRAAGRPDAPVQGYAIPQGNANRKQLPSRLVPPKQRLEELQCLRTDWRQEIGVRQANGSSGERKKSCDERVPPCRRQLVRPFLSETKPEHSNWAPDPAPHHHHHPPPYPSADLCHASSNQHLVHRVTSQMNGSSQYSVQGSGSLKGRLGTSGPSSLERKAPVTPRLCRSPSGSQSPPSPRDTGSPRRHPPVSPPKPLQRGYPNNPPPNSSMLRAPARTGVGTGIPKPPLPERPSPVPHDKSSPPKYSPPKSSPPKCPPKPKTVRPKIITYVRKGPPPRPQPLEGPHQVSSLPSRLGSYAGTQAACEAAGRAENHDPPVLSASNLLFDKYRQEMHRAQQFIPSGAAGSGIKAPSYTIPHKQTSRADSFYGSLNTKYMAGGGSRATAQFGGLGPGHTSGSDGAPQRALRPQLGVAGAVRGPTATATKNRTFLAAGQNQPVQAVSPAPQNVHSTTGPQADTKKPTGGLNAKSLLPKPSLSGLRPPGYSRLPPSRLTAFGFVRSSSVSSVSSTHSGESVRSDPCKPVFRPSSVNDEPPFHRIISPPQGGATRGSCQGSPQPPATPALKRRSLLPPPAATCKKEAQKNPEIARAAVSSPKRLAVVSPKPQSPVVPSRQRPVAAVQRVALSTSPQKSVEEPAPPQKEGPSEEEVQRLQERCEEQTRQLERMRVELKKTTLGLEAFAVCTQHLCLQSQSASEKEKELSFELEKIKDEVSCNREQLEHMQREKAELEQNFHQEVKELQGKQEAELVALEAELMSRHSAELEHLRAEHQSEMEELRTQQQEQIDEMAVNHASAMGELKAMQSLTMATLQEEHTRTMRDLRKAHEQQKSKLEEDFQQFRLSLQDQVDTLSFQNQALKDKAKRFEEALRRSADEQIVDALAPYQHIEEDLKSLKDVLEMKNQQIHDQEKKILELEKMAHKNVVLEERVQVLQQQNEDLKARIDQNLAISRHLSEENASLQVSVEKESNEKKRLSRNNEELLWRLQMGELSPRMSPCASPSHRASPGGTTATTTFFPASAEIPPYLYSPGPGTPTHGTPTHRAYAYSPGTPTHAYSPGPATPTHRALPLSGPGSPAHRHSPARALAPCVNSQ</sequence>
<accession>A0ABD1K5F7</accession>
<feature type="compositionally biased region" description="Low complexity" evidence="3">
    <location>
        <begin position="1289"/>
        <end position="1301"/>
    </location>
</feature>
<feature type="region of interest" description="Disordered" evidence="3">
    <location>
        <begin position="214"/>
        <end position="295"/>
    </location>
</feature>
<feature type="compositionally biased region" description="Polar residues" evidence="3">
    <location>
        <begin position="137"/>
        <end position="146"/>
    </location>
</feature>
<dbReference type="PANTHER" id="PTHR24200:SF15">
    <property type="entry name" value="MICROTUBULE-ASSOCIATED TUMOR SUPPRESSOR CANDIDATE 2-LIKE ISOFORM X1"/>
    <property type="match status" value="1"/>
</dbReference>
<proteinExistence type="predicted"/>
<feature type="region of interest" description="Disordered" evidence="3">
    <location>
        <begin position="392"/>
        <end position="556"/>
    </location>
</feature>
<dbReference type="EMBL" id="JBHFQA010000008">
    <property type="protein sequence ID" value="KAL2094372.1"/>
    <property type="molecule type" value="Genomic_DNA"/>
</dbReference>
<feature type="region of interest" description="Disordered" evidence="3">
    <location>
        <begin position="315"/>
        <end position="334"/>
    </location>
</feature>
<dbReference type="PANTHER" id="PTHR24200">
    <property type="entry name" value="TOUCAN, ISOFORM A"/>
    <property type="match status" value="1"/>
</dbReference>
<feature type="compositionally biased region" description="Low complexity" evidence="3">
    <location>
        <begin position="394"/>
        <end position="404"/>
    </location>
</feature>
<evidence type="ECO:0000256" key="3">
    <source>
        <dbReference type="SAM" id="MobiDB-lite"/>
    </source>
</evidence>
<evidence type="ECO:0000256" key="1">
    <source>
        <dbReference type="ARBA" id="ARBA00023054"/>
    </source>
</evidence>
<feature type="region of interest" description="Disordered" evidence="3">
    <location>
        <begin position="852"/>
        <end position="910"/>
    </location>
</feature>
<protein>
    <recommendedName>
        <fullName evidence="6">Microtubule-associated tumor suppressor candidate 2</fullName>
    </recommendedName>
</protein>
<feature type="region of interest" description="Disordered" evidence="3">
    <location>
        <begin position="698"/>
        <end position="749"/>
    </location>
</feature>
<feature type="region of interest" description="Disordered" evidence="3">
    <location>
        <begin position="1289"/>
        <end position="1352"/>
    </location>
</feature>
<feature type="compositionally biased region" description="Low complexity" evidence="3">
    <location>
        <begin position="765"/>
        <end position="774"/>
    </location>
</feature>
<name>A0ABD1K5F7_9TELE</name>
<evidence type="ECO:0008006" key="6">
    <source>
        <dbReference type="Google" id="ProtNLM"/>
    </source>
</evidence>